<proteinExistence type="inferred from homology"/>
<evidence type="ECO:0000256" key="2">
    <source>
        <dbReference type="ARBA" id="ARBA00022475"/>
    </source>
</evidence>
<dbReference type="GO" id="GO:0055085">
    <property type="term" value="P:transmembrane transport"/>
    <property type="evidence" value="ECO:0007669"/>
    <property type="project" value="UniProtKB-UniRule"/>
</dbReference>
<gene>
    <name evidence="9" type="ORF">D0U04_05180</name>
    <name evidence="8" type="ORF">DJ93_3420</name>
</gene>
<keyword evidence="11" id="KW-1185">Reference proteome</keyword>
<feature type="transmembrane region" description="Helical" evidence="6">
    <location>
        <begin position="497"/>
        <end position="521"/>
    </location>
</feature>
<feature type="transmembrane region" description="Helical" evidence="6">
    <location>
        <begin position="227"/>
        <end position="255"/>
    </location>
</feature>
<feature type="transmembrane region" description="Helical" evidence="6">
    <location>
        <begin position="200"/>
        <end position="221"/>
    </location>
</feature>
<dbReference type="InterPro" id="IPR027022">
    <property type="entry name" value="ABC_permease_BceB-typ"/>
</dbReference>
<evidence type="ECO:0000256" key="3">
    <source>
        <dbReference type="ARBA" id="ARBA00022692"/>
    </source>
</evidence>
<reference evidence="8 10" key="1">
    <citation type="submission" date="2014-04" db="EMBL/GenBank/DDBJ databases">
        <authorList>
            <person name="Bishop-Lilly K.A."/>
            <person name="Broomall S.M."/>
            <person name="Chain P.S."/>
            <person name="Chertkov O."/>
            <person name="Coyne S.R."/>
            <person name="Daligault H.E."/>
            <person name="Davenport K.W."/>
            <person name="Erkkila T."/>
            <person name="Frey K.G."/>
            <person name="Gibbons H.S."/>
            <person name="Gu W."/>
            <person name="Jaissle J."/>
            <person name="Johnson S.L."/>
            <person name="Koroleva G.I."/>
            <person name="Ladner J.T."/>
            <person name="Lo C.-C."/>
            <person name="Minogue T.D."/>
            <person name="Munk C."/>
            <person name="Palacios G.F."/>
            <person name="Redden C.L."/>
            <person name="Rosenzweig C.N."/>
            <person name="Scholz M.B."/>
            <person name="Teshima H."/>
            <person name="Xu Y."/>
        </authorList>
    </citation>
    <scope>NUCLEOTIDE SEQUENCE [LARGE SCALE GENOMIC DNA]</scope>
    <source>
        <strain evidence="8 10">BHP</strain>
    </source>
</reference>
<reference evidence="9 11" key="2">
    <citation type="submission" date="2018-08" db="EMBL/GenBank/DDBJ databases">
        <title>Bacillus clarus sp. nov. strain PS00077A.</title>
        <authorList>
            <person name="Mendez Acevedo M."/>
            <person name="Carroll L."/>
            <person name="Mukherjee M."/>
            <person name="Wiedmann M."/>
            <person name="Kovac J."/>
        </authorList>
    </citation>
    <scope>NUCLEOTIDE SEQUENCE [LARGE SCALE GENOMIC DNA]</scope>
    <source>
        <strain evidence="9 11">PS00077A</strain>
    </source>
</reference>
<dbReference type="PATRIC" id="fig|1405.8.peg.3510"/>
<sequence length="615" mass="70172">MSFNHIVLQNILRDKWTYISYFLSSVFSILIFFLFSIVAFHPMLAIIQKESTLSLVMILTSFIVYIFSFVFIIYSMFSFLKKKTKSFGIFMITGASMKQVRKMVFRENMLIAGVAILTAIVLGLVIAPLFLMVTKRVLQADSFGMYIPIQAIALTIALFTMLFFIVSKFITRFINKEEAVHLLKADVTQEKLIAPAPWKLLLSVITSGFLVLSLILEMNWVESSGTLYYILLFVSSLLAIYFIITQGMLLSIRVLQKRSSYYKKTNMLYVSNIKAKGRSHSHLIYLLTVLLLGVFVCTNVLYSSYYNIDTRVESIAPYSFEYISLSGNAPEVEKEDIAFIEKTLANQGKYDAYYSAFKTDKRHNIGFMSVSNYNALGFHKAISLKDDEYYVAAGIPDTLPSTEFIHDYPFGNLKYAGLEKRNILTSGFRKVYYIVPDAVYETIDYPVLKVFAYKVENWIEKLDLPETIFSKITTIQNEHLILSKINLYNTEKSTVSLLFFIGFMLSLIFLSAAMSILYFYLQMSFEGEKEKYAGIRKLGFSVKELASVVTKKLATLIFIPFTLASILLCGIALGMRNHFSSAFYGVTAIGVGIFLLLFVISFFIIRRSYLKKLMN</sequence>
<feature type="transmembrane region" description="Helical" evidence="6">
    <location>
        <begin position="21"/>
        <end position="47"/>
    </location>
</feature>
<dbReference type="EMBL" id="JMQC01000008">
    <property type="protein sequence ID" value="KFN03774.1"/>
    <property type="molecule type" value="Genomic_DNA"/>
</dbReference>
<comment type="subcellular location">
    <subcellularLocation>
        <location evidence="1 6">Cell membrane</location>
        <topology evidence="1 6">Multi-pass membrane protein</topology>
    </subcellularLocation>
</comment>
<dbReference type="Proteomes" id="UP000264294">
    <property type="component" value="Unassembled WGS sequence"/>
</dbReference>
<evidence type="ECO:0000256" key="4">
    <source>
        <dbReference type="ARBA" id="ARBA00022989"/>
    </source>
</evidence>
<organism evidence="8 10">
    <name type="scientific">Bacillus clarus</name>
    <dbReference type="NCBI Taxonomy" id="2338372"/>
    <lineage>
        <taxon>Bacteria</taxon>
        <taxon>Bacillati</taxon>
        <taxon>Bacillota</taxon>
        <taxon>Bacilli</taxon>
        <taxon>Bacillales</taxon>
        <taxon>Bacillaceae</taxon>
        <taxon>Bacillus</taxon>
        <taxon>Bacillus cereus group</taxon>
    </lineage>
</organism>
<dbReference type="EMBL" id="QVOD01000004">
    <property type="protein sequence ID" value="RFT67859.1"/>
    <property type="molecule type" value="Genomic_DNA"/>
</dbReference>
<feature type="domain" description="ABC3 transporter permease C-terminal" evidence="7">
    <location>
        <begin position="59"/>
        <end position="176"/>
    </location>
</feature>
<name>A0A090YXS7_9BACI</name>
<keyword evidence="5 6" id="KW-0472">Membrane</keyword>
<dbReference type="PIRSF" id="PIRSF018968">
    <property type="entry name" value="ABC_permease_BceB"/>
    <property type="match status" value="1"/>
</dbReference>
<keyword evidence="6" id="KW-0813">Transport</keyword>
<feature type="transmembrane region" description="Helical" evidence="6">
    <location>
        <begin position="143"/>
        <end position="166"/>
    </location>
</feature>
<dbReference type="InterPro" id="IPR003838">
    <property type="entry name" value="ABC3_permease_C"/>
</dbReference>
<evidence type="ECO:0000256" key="1">
    <source>
        <dbReference type="ARBA" id="ARBA00004651"/>
    </source>
</evidence>
<dbReference type="Proteomes" id="UP000029389">
    <property type="component" value="Unassembled WGS sequence"/>
</dbReference>
<dbReference type="RefSeq" id="WP_042982199.1">
    <property type="nucleotide sequence ID" value="NZ_JMQC01000008.1"/>
</dbReference>
<comment type="similarity">
    <text evidence="6">Belongs to the ABC-4 integral membrane protein family.</text>
</comment>
<protein>
    <submittedName>
        <fullName evidence="9">ABC transporter permease</fullName>
    </submittedName>
    <submittedName>
        <fullName evidence="8">FtsX-like permease family protein</fullName>
    </submittedName>
</protein>
<feature type="transmembrane region" description="Helical" evidence="6">
    <location>
        <begin position="283"/>
        <end position="302"/>
    </location>
</feature>
<feature type="transmembrane region" description="Helical" evidence="6">
    <location>
        <begin position="53"/>
        <end position="77"/>
    </location>
</feature>
<dbReference type="InterPro" id="IPR052536">
    <property type="entry name" value="ABC-4_Integral_Memb_Prot"/>
</dbReference>
<evidence type="ECO:0000256" key="5">
    <source>
        <dbReference type="ARBA" id="ARBA00023136"/>
    </source>
</evidence>
<feature type="transmembrane region" description="Helical" evidence="6">
    <location>
        <begin position="581"/>
        <end position="605"/>
    </location>
</feature>
<comment type="caution">
    <text evidence="8">The sequence shown here is derived from an EMBL/GenBank/DDBJ whole genome shotgun (WGS) entry which is preliminary data.</text>
</comment>
<keyword evidence="2 6" id="KW-1003">Cell membrane</keyword>
<keyword evidence="3 6" id="KW-0812">Transmembrane</keyword>
<evidence type="ECO:0000256" key="6">
    <source>
        <dbReference type="PIRNR" id="PIRNR018968"/>
    </source>
</evidence>
<evidence type="ECO:0000259" key="7">
    <source>
        <dbReference type="Pfam" id="PF02687"/>
    </source>
</evidence>
<dbReference type="AlphaFoldDB" id="A0A090YXS7"/>
<evidence type="ECO:0000313" key="8">
    <source>
        <dbReference type="EMBL" id="KFN03774.1"/>
    </source>
</evidence>
<dbReference type="PANTHER" id="PTHR46795">
    <property type="entry name" value="ABC TRANSPORTER PERMEASE-RELATED-RELATED"/>
    <property type="match status" value="1"/>
</dbReference>
<keyword evidence="4 6" id="KW-1133">Transmembrane helix</keyword>
<dbReference type="PANTHER" id="PTHR46795:SF1">
    <property type="entry name" value="ABC TRANSPORTER PERMEASE PROTEIN"/>
    <property type="match status" value="1"/>
</dbReference>
<feature type="transmembrane region" description="Helical" evidence="6">
    <location>
        <begin position="553"/>
        <end position="575"/>
    </location>
</feature>
<accession>A0A090YXS7</accession>
<dbReference type="Pfam" id="PF02687">
    <property type="entry name" value="FtsX"/>
    <property type="match status" value="1"/>
</dbReference>
<evidence type="ECO:0000313" key="9">
    <source>
        <dbReference type="EMBL" id="RFT67859.1"/>
    </source>
</evidence>
<feature type="transmembrane region" description="Helical" evidence="6">
    <location>
        <begin position="109"/>
        <end position="131"/>
    </location>
</feature>
<evidence type="ECO:0000313" key="10">
    <source>
        <dbReference type="Proteomes" id="UP000029389"/>
    </source>
</evidence>
<dbReference type="GO" id="GO:0005886">
    <property type="term" value="C:plasma membrane"/>
    <property type="evidence" value="ECO:0007669"/>
    <property type="project" value="UniProtKB-SubCell"/>
</dbReference>
<evidence type="ECO:0000313" key="11">
    <source>
        <dbReference type="Proteomes" id="UP000264294"/>
    </source>
</evidence>